<dbReference type="InterPro" id="IPR045005">
    <property type="entry name" value="BPM1-6"/>
</dbReference>
<evidence type="ECO:0000256" key="1">
    <source>
        <dbReference type="ARBA" id="ARBA00004906"/>
    </source>
</evidence>
<dbReference type="PANTHER" id="PTHR26379:SF187">
    <property type="entry name" value="OS07G0655300 PROTEIN"/>
    <property type="match status" value="1"/>
</dbReference>
<dbReference type="PROSITE" id="PS50097">
    <property type="entry name" value="BTB"/>
    <property type="match status" value="1"/>
</dbReference>
<dbReference type="OrthoDB" id="6359816at2759"/>
<dbReference type="GO" id="GO:0016567">
    <property type="term" value="P:protein ubiquitination"/>
    <property type="evidence" value="ECO:0007669"/>
    <property type="project" value="InterPro"/>
</dbReference>
<evidence type="ECO:0000259" key="2">
    <source>
        <dbReference type="PROSITE" id="PS50097"/>
    </source>
</evidence>
<dbReference type="Pfam" id="PF00651">
    <property type="entry name" value="BTB"/>
    <property type="match status" value="1"/>
</dbReference>
<dbReference type="SUPFAM" id="SSF49599">
    <property type="entry name" value="TRAF domain-like"/>
    <property type="match status" value="1"/>
</dbReference>
<gene>
    <name evidence="4" type="ORF">FCM35_KLT07541</name>
</gene>
<evidence type="ECO:0000259" key="3">
    <source>
        <dbReference type="PROSITE" id="PS50144"/>
    </source>
</evidence>
<name>A0A833QRF4_9POAL</name>
<dbReference type="InterPro" id="IPR008974">
    <property type="entry name" value="TRAF-like"/>
</dbReference>
<dbReference type="PROSITE" id="PS50144">
    <property type="entry name" value="MATH"/>
    <property type="match status" value="1"/>
</dbReference>
<proteinExistence type="predicted"/>
<sequence>MGYSIDKAKGIGYNITSATFKVSGYYWDIKFYPNGDTTEAECFVSLYLHLLSKVTNVKAQFNLTILDKHGRHPLRSRPSKLRSFDGKGNSSWGFSRFIKKTNLESYLKDDDCFVIKCTITIHKSGHAVDVNAKFVTFEVNGQTFKAHRSILAARSPVFNTQFYGSLREVSDTIKIEGIEEPVFAAILEFVYSDLCPEMCKFMPEHLLVVADRYGLEILKLICEKKLGQNININMVSYFTLGEYHNCTQLKDASSNL</sequence>
<dbReference type="CDD" id="cd00121">
    <property type="entry name" value="MATH"/>
    <property type="match status" value="1"/>
</dbReference>
<dbReference type="Pfam" id="PF22486">
    <property type="entry name" value="MATH_2"/>
    <property type="match status" value="1"/>
</dbReference>
<evidence type="ECO:0000313" key="4">
    <source>
        <dbReference type="EMBL" id="KAF3327423.1"/>
    </source>
</evidence>
<dbReference type="InterPro" id="IPR011333">
    <property type="entry name" value="SKP1/BTB/POZ_sf"/>
</dbReference>
<dbReference type="InterPro" id="IPR000210">
    <property type="entry name" value="BTB/POZ_dom"/>
</dbReference>
<dbReference type="SUPFAM" id="SSF54695">
    <property type="entry name" value="POZ domain"/>
    <property type="match status" value="1"/>
</dbReference>
<feature type="domain" description="BTB" evidence="2">
    <location>
        <begin position="133"/>
        <end position="193"/>
    </location>
</feature>
<dbReference type="PANTHER" id="PTHR26379">
    <property type="entry name" value="BTB/POZ AND MATH DOMAIN-CONTAINING PROTEIN 1"/>
    <property type="match status" value="1"/>
</dbReference>
<dbReference type="AlphaFoldDB" id="A0A833QRF4"/>
<dbReference type="SMART" id="SM00225">
    <property type="entry name" value="BTB"/>
    <property type="match status" value="1"/>
</dbReference>
<dbReference type="Proteomes" id="UP000623129">
    <property type="component" value="Unassembled WGS sequence"/>
</dbReference>
<dbReference type="EMBL" id="SWLB01000017">
    <property type="protein sequence ID" value="KAF3327423.1"/>
    <property type="molecule type" value="Genomic_DNA"/>
</dbReference>
<comment type="caution">
    <text evidence="4">The sequence shown here is derived from an EMBL/GenBank/DDBJ whole genome shotgun (WGS) entry which is preliminary data.</text>
</comment>
<accession>A0A833QRF4</accession>
<evidence type="ECO:0000313" key="5">
    <source>
        <dbReference type="Proteomes" id="UP000623129"/>
    </source>
</evidence>
<protein>
    <submittedName>
        <fullName evidence="4">BTB/POZ and MATH domain-containing protein 2-like protein</fullName>
    </submittedName>
</protein>
<dbReference type="SMART" id="SM00061">
    <property type="entry name" value="MATH"/>
    <property type="match status" value="1"/>
</dbReference>
<reference evidence="4" key="1">
    <citation type="submission" date="2020-01" db="EMBL/GenBank/DDBJ databases">
        <title>Genome sequence of Kobresia littledalei, the first chromosome-level genome in the family Cyperaceae.</title>
        <authorList>
            <person name="Qu G."/>
        </authorList>
    </citation>
    <scope>NUCLEOTIDE SEQUENCE</scope>
    <source>
        <strain evidence="4">C.B.Clarke</strain>
        <tissue evidence="4">Leaf</tissue>
    </source>
</reference>
<dbReference type="Gene3D" id="3.30.710.10">
    <property type="entry name" value="Potassium Channel Kv1.1, Chain A"/>
    <property type="match status" value="1"/>
</dbReference>
<feature type="domain" description="MATH" evidence="3">
    <location>
        <begin position="1"/>
        <end position="119"/>
    </location>
</feature>
<keyword evidence="5" id="KW-1185">Reference proteome</keyword>
<dbReference type="InterPro" id="IPR002083">
    <property type="entry name" value="MATH/TRAF_dom"/>
</dbReference>
<comment type="pathway">
    <text evidence="1">Protein modification; protein ubiquitination.</text>
</comment>
<dbReference type="Gene3D" id="2.60.210.10">
    <property type="entry name" value="Apoptosis, Tumor Necrosis Factor Receptor Associated Protein 2, Chain A"/>
    <property type="match status" value="1"/>
</dbReference>
<organism evidence="4 5">
    <name type="scientific">Carex littledalei</name>
    <dbReference type="NCBI Taxonomy" id="544730"/>
    <lineage>
        <taxon>Eukaryota</taxon>
        <taxon>Viridiplantae</taxon>
        <taxon>Streptophyta</taxon>
        <taxon>Embryophyta</taxon>
        <taxon>Tracheophyta</taxon>
        <taxon>Spermatophyta</taxon>
        <taxon>Magnoliopsida</taxon>
        <taxon>Liliopsida</taxon>
        <taxon>Poales</taxon>
        <taxon>Cyperaceae</taxon>
        <taxon>Cyperoideae</taxon>
        <taxon>Cariceae</taxon>
        <taxon>Carex</taxon>
        <taxon>Carex subgen. Euthyceras</taxon>
    </lineage>
</organism>